<reference evidence="2" key="1">
    <citation type="submission" date="2022-03" db="EMBL/GenBank/DDBJ databases">
        <authorList>
            <person name="Sayadi A."/>
        </authorList>
    </citation>
    <scope>NUCLEOTIDE SEQUENCE</scope>
</reference>
<organism evidence="2 3">
    <name type="scientific">Acanthoscelides obtectus</name>
    <name type="common">Bean weevil</name>
    <name type="synonym">Bruchus obtectus</name>
    <dbReference type="NCBI Taxonomy" id="200917"/>
    <lineage>
        <taxon>Eukaryota</taxon>
        <taxon>Metazoa</taxon>
        <taxon>Ecdysozoa</taxon>
        <taxon>Arthropoda</taxon>
        <taxon>Hexapoda</taxon>
        <taxon>Insecta</taxon>
        <taxon>Pterygota</taxon>
        <taxon>Neoptera</taxon>
        <taxon>Endopterygota</taxon>
        <taxon>Coleoptera</taxon>
        <taxon>Polyphaga</taxon>
        <taxon>Cucujiformia</taxon>
        <taxon>Chrysomeloidea</taxon>
        <taxon>Chrysomelidae</taxon>
        <taxon>Bruchinae</taxon>
        <taxon>Bruchini</taxon>
        <taxon>Acanthoscelides</taxon>
    </lineage>
</organism>
<feature type="coiled-coil region" evidence="1">
    <location>
        <begin position="257"/>
        <end position="312"/>
    </location>
</feature>
<evidence type="ECO:0000313" key="3">
    <source>
        <dbReference type="Proteomes" id="UP001152888"/>
    </source>
</evidence>
<comment type="caution">
    <text evidence="2">The sequence shown here is derived from an EMBL/GenBank/DDBJ whole genome shotgun (WGS) entry which is preliminary data.</text>
</comment>
<feature type="coiled-coil region" evidence="1">
    <location>
        <begin position="70"/>
        <end position="97"/>
    </location>
</feature>
<protein>
    <submittedName>
        <fullName evidence="2">Uncharacterized protein</fullName>
    </submittedName>
</protein>
<accession>A0A9P0NZK8</accession>
<sequence length="319" mass="36935">MVGGTMVRMRMFAQDVKNKYTHSILTLRRQSDVLTQTHAEMQMEIVALKADKANLWNDLAAATAKECTYLRQIEELKKKHDQKMKTLKNNYERLLLEQNGHVEETIWRTATVLGHKVEQLAASNKNYLGIIEALKDKLKLQEQYKLAVEIKKTSLNHKVNTLLENINDLHIKLLKERKSAGNYLLLYKQMAAENTALRNQIQEKNSVLIVLRDQIHSSKVELDKQKQSFKNQTVAGKNAEVKALTLQNDLRMKITLLDQLRAQKHRIIKKNKALINECITLTEKLQGTNVELKQLKTEFDQLKTEMEQQKNKTCEYCGL</sequence>
<evidence type="ECO:0000313" key="2">
    <source>
        <dbReference type="EMBL" id="CAH1962904.1"/>
    </source>
</evidence>
<dbReference type="Proteomes" id="UP001152888">
    <property type="component" value="Unassembled WGS sequence"/>
</dbReference>
<gene>
    <name evidence="2" type="ORF">ACAOBT_LOCUS4908</name>
</gene>
<keyword evidence="3" id="KW-1185">Reference proteome</keyword>
<keyword evidence="1" id="KW-0175">Coiled coil</keyword>
<name>A0A9P0NZK8_ACAOB</name>
<dbReference type="OrthoDB" id="6739077at2759"/>
<dbReference type="AlphaFoldDB" id="A0A9P0NZK8"/>
<proteinExistence type="predicted"/>
<evidence type="ECO:0000256" key="1">
    <source>
        <dbReference type="SAM" id="Coils"/>
    </source>
</evidence>
<dbReference type="EMBL" id="CAKOFQ010006704">
    <property type="protein sequence ID" value="CAH1962904.1"/>
    <property type="molecule type" value="Genomic_DNA"/>
</dbReference>